<evidence type="ECO:0000313" key="2">
    <source>
        <dbReference type="Proteomes" id="UP000462621"/>
    </source>
</evidence>
<proteinExistence type="predicted"/>
<dbReference type="InterPro" id="IPR025284">
    <property type="entry name" value="DUF4144"/>
</dbReference>
<reference evidence="1 2" key="1">
    <citation type="submission" date="2019-10" db="EMBL/GenBank/DDBJ databases">
        <title>Vibrio sp. nov. isolated from a shrimp pond.</title>
        <authorList>
            <person name="Gomez-Gil B."/>
            <person name="Enciso-Ibarra J."/>
            <person name="Enciso-Ibarra K."/>
            <person name="Bolan-Mejia C."/>
        </authorList>
    </citation>
    <scope>NUCLEOTIDE SEQUENCE [LARGE SCALE GENOMIC DNA]</scope>
    <source>
        <strain evidence="1 2">CAIM 722</strain>
    </source>
</reference>
<dbReference type="RefSeq" id="WP_161157859.1">
    <property type="nucleotide sequence ID" value="NZ_WEKT01000053.1"/>
</dbReference>
<keyword evidence="2" id="KW-1185">Reference proteome</keyword>
<accession>A0A7X4RW80</accession>
<dbReference type="Gene3D" id="2.40.10.320">
    <property type="entry name" value="Uncharacterised protein PF13642 yp_926445, N-terminal domain"/>
    <property type="match status" value="1"/>
</dbReference>
<dbReference type="Pfam" id="PF13642">
    <property type="entry name" value="DUF4144"/>
    <property type="match status" value="1"/>
</dbReference>
<protein>
    <submittedName>
        <fullName evidence="1">Uncharacterized protein</fullName>
    </submittedName>
</protein>
<sequence length="103" mass="11565">MINWPAMIKLAGDDELLMVSNSKQLEQQLDALKLTDDDYLIDSKGCCFDLRDGLDKADTTKQLTLDEVNLLIQRHSANEGGVCVSKTWFPSIESAIRSILTEY</sequence>
<comment type="caution">
    <text evidence="1">The sequence shown here is derived from an EMBL/GenBank/DDBJ whole genome shotgun (WGS) entry which is preliminary data.</text>
</comment>
<dbReference type="EMBL" id="WEKT01000053">
    <property type="protein sequence ID" value="MZI95378.1"/>
    <property type="molecule type" value="Genomic_DNA"/>
</dbReference>
<name>A0A7X4RW80_9VIBR</name>
<dbReference type="AlphaFoldDB" id="A0A7X4RW80"/>
<dbReference type="Proteomes" id="UP000462621">
    <property type="component" value="Unassembled WGS sequence"/>
</dbReference>
<organism evidence="1 2">
    <name type="scientific">Vibrio eleionomae</name>
    <dbReference type="NCBI Taxonomy" id="2653505"/>
    <lineage>
        <taxon>Bacteria</taxon>
        <taxon>Pseudomonadati</taxon>
        <taxon>Pseudomonadota</taxon>
        <taxon>Gammaproteobacteria</taxon>
        <taxon>Vibrionales</taxon>
        <taxon>Vibrionaceae</taxon>
        <taxon>Vibrio</taxon>
    </lineage>
</organism>
<gene>
    <name evidence="1" type="ORF">F9817_19570</name>
</gene>
<evidence type="ECO:0000313" key="1">
    <source>
        <dbReference type="EMBL" id="MZI95378.1"/>
    </source>
</evidence>